<dbReference type="Proteomes" id="UP000053593">
    <property type="component" value="Unassembled WGS sequence"/>
</dbReference>
<protein>
    <recommendedName>
        <fullName evidence="1">Glutaminase A central domain-containing protein</fullName>
    </recommendedName>
</protein>
<gene>
    <name evidence="2" type="ORF">GYMLUDRAFT_181771</name>
</gene>
<sequence length="71" mass="7667">MRLFCAGQPFGLPYDSSKDIVAQSHWTLLTAGTSTDTNTRDSLVALVHAAASNREAFVVFPTTYSQRMGAS</sequence>
<evidence type="ECO:0000313" key="3">
    <source>
        <dbReference type="Proteomes" id="UP000053593"/>
    </source>
</evidence>
<dbReference type="OrthoDB" id="3918848at2759"/>
<feature type="domain" description="Glutaminase A central" evidence="1">
    <location>
        <begin position="8"/>
        <end position="69"/>
    </location>
</feature>
<dbReference type="AlphaFoldDB" id="A0A0D0ALT7"/>
<evidence type="ECO:0000313" key="2">
    <source>
        <dbReference type="EMBL" id="KIK51200.1"/>
    </source>
</evidence>
<name>A0A0D0ALT7_9AGAR</name>
<dbReference type="HOGENOM" id="CLU_188556_0_0_1"/>
<dbReference type="EMBL" id="KN834870">
    <property type="protein sequence ID" value="KIK51200.1"/>
    <property type="molecule type" value="Genomic_DNA"/>
</dbReference>
<dbReference type="InterPro" id="IPR032514">
    <property type="entry name" value="GtaA_central"/>
</dbReference>
<keyword evidence="3" id="KW-1185">Reference proteome</keyword>
<dbReference type="Pfam" id="PF16335">
    <property type="entry name" value="GtaA_6_Hairpin"/>
    <property type="match status" value="1"/>
</dbReference>
<accession>A0A0D0ALT7</accession>
<proteinExistence type="predicted"/>
<evidence type="ECO:0000259" key="1">
    <source>
        <dbReference type="Pfam" id="PF16335"/>
    </source>
</evidence>
<reference evidence="2 3" key="1">
    <citation type="submission" date="2014-04" db="EMBL/GenBank/DDBJ databases">
        <title>Evolutionary Origins and Diversification of the Mycorrhizal Mutualists.</title>
        <authorList>
            <consortium name="DOE Joint Genome Institute"/>
            <consortium name="Mycorrhizal Genomics Consortium"/>
            <person name="Kohler A."/>
            <person name="Kuo A."/>
            <person name="Nagy L.G."/>
            <person name="Floudas D."/>
            <person name="Copeland A."/>
            <person name="Barry K.W."/>
            <person name="Cichocki N."/>
            <person name="Veneault-Fourrey C."/>
            <person name="LaButti K."/>
            <person name="Lindquist E.A."/>
            <person name="Lipzen A."/>
            <person name="Lundell T."/>
            <person name="Morin E."/>
            <person name="Murat C."/>
            <person name="Riley R."/>
            <person name="Ohm R."/>
            <person name="Sun H."/>
            <person name="Tunlid A."/>
            <person name="Henrissat B."/>
            <person name="Grigoriev I.V."/>
            <person name="Hibbett D.S."/>
            <person name="Martin F."/>
        </authorList>
    </citation>
    <scope>NUCLEOTIDE SEQUENCE [LARGE SCALE GENOMIC DNA]</scope>
    <source>
        <strain evidence="2 3">FD-317 M1</strain>
    </source>
</reference>
<organism evidence="2 3">
    <name type="scientific">Collybiopsis luxurians FD-317 M1</name>
    <dbReference type="NCBI Taxonomy" id="944289"/>
    <lineage>
        <taxon>Eukaryota</taxon>
        <taxon>Fungi</taxon>
        <taxon>Dikarya</taxon>
        <taxon>Basidiomycota</taxon>
        <taxon>Agaricomycotina</taxon>
        <taxon>Agaricomycetes</taxon>
        <taxon>Agaricomycetidae</taxon>
        <taxon>Agaricales</taxon>
        <taxon>Marasmiineae</taxon>
        <taxon>Omphalotaceae</taxon>
        <taxon>Collybiopsis</taxon>
        <taxon>Collybiopsis luxurians</taxon>
    </lineage>
</organism>